<proteinExistence type="inferred from homology"/>
<evidence type="ECO:0000313" key="7">
    <source>
        <dbReference type="EMBL" id="EST53548.1"/>
    </source>
</evidence>
<dbReference type="Pfam" id="PF00496">
    <property type="entry name" value="SBP_bac_5"/>
    <property type="match status" value="1"/>
</dbReference>
<dbReference type="InterPro" id="IPR039424">
    <property type="entry name" value="SBP_5"/>
</dbReference>
<dbReference type="GO" id="GO:0015833">
    <property type="term" value="P:peptide transport"/>
    <property type="evidence" value="ECO:0007669"/>
    <property type="project" value="TreeGrafter"/>
</dbReference>
<dbReference type="eggNOG" id="COG0747">
    <property type="taxonomic scope" value="Bacteria"/>
</dbReference>
<dbReference type="AlphaFoldDB" id="V6MDV0"/>
<reference evidence="7 8" key="1">
    <citation type="journal article" date="2014" name="Genome Announc.">
        <title>Draft Genome Sequence of Brevibacillus panacihumi Strain W25, a Halotolerant Hydrocarbon-Degrading Bacterium.</title>
        <authorList>
            <person name="Wang X."/>
            <person name="Jin D."/>
            <person name="Zhou L."/>
            <person name="Wu L."/>
            <person name="An W."/>
            <person name="Chen Y."/>
            <person name="Zhao L."/>
        </authorList>
    </citation>
    <scope>NUCLEOTIDE SEQUENCE [LARGE SCALE GENOMIC DNA]</scope>
    <source>
        <strain evidence="7 8">W25</strain>
    </source>
</reference>
<dbReference type="GO" id="GO:0042597">
    <property type="term" value="C:periplasmic space"/>
    <property type="evidence" value="ECO:0007669"/>
    <property type="project" value="UniProtKB-ARBA"/>
</dbReference>
<dbReference type="GO" id="GO:1904680">
    <property type="term" value="F:peptide transmembrane transporter activity"/>
    <property type="evidence" value="ECO:0007669"/>
    <property type="project" value="TreeGrafter"/>
</dbReference>
<sequence length="548" mass="61958">MRIGKRIANMLCITALIVLSACSGGGGQTPSANSDATNTSQPKADPGKANQVFIGITNAPGSLNPINATDVTSNYLTWIMFEPLMELDPTLKFVPRLADSIETNDNQTYIAKLNQQAKWTDGQAFTAEDVLFTFQTIGNPNVMTSLTSWTPLLAGFDEKGQLAQGQTDIEGVKIIDPNTVEFRTKTPVDPNLFLEQIGRNIRYLPKHILKDVDMSTLHQNEFMQKLNVSTGAFKFVSYQKDQFVELEANKDYYRGAPKLERIFFKIMPSANIVAQLQSGEIDMNVPGIGNIAVQDFQKVQEMKHIISKAGQPTNYQMVFFNTNTFPDVRVRQALAYAMNREMMVKSLLRGQGQVTDLPFTSMHPYYNKDLKGYGYDPEKAKQLLQEANWDFSKQINIQVPSGNKTREQTADIMAENFKAVGLNAQVQKYDMPTHIQRGKKGEFDLFFLGLTFELDPNSINSYFNSQSTWNLSGYTNPEMDALLQQGREETDAQKRKETYNKIQELILRDLPQISLYADYRLLAVNKRILVGEPREVGMFINMNEWETE</sequence>
<comment type="similarity">
    <text evidence="1">Belongs to the bacterial solute-binding protein 5 family.</text>
</comment>
<dbReference type="Gene3D" id="3.40.190.10">
    <property type="entry name" value="Periplasmic binding protein-like II"/>
    <property type="match status" value="1"/>
</dbReference>
<dbReference type="STRING" id="1408254.T458_22470"/>
<evidence type="ECO:0000256" key="2">
    <source>
        <dbReference type="ARBA" id="ARBA00022448"/>
    </source>
</evidence>
<dbReference type="PANTHER" id="PTHR30290:SF9">
    <property type="entry name" value="OLIGOPEPTIDE-BINDING PROTEIN APPA"/>
    <property type="match status" value="1"/>
</dbReference>
<dbReference type="Gene3D" id="3.90.76.10">
    <property type="entry name" value="Dipeptide-binding Protein, Domain 1"/>
    <property type="match status" value="1"/>
</dbReference>
<dbReference type="EMBL" id="AYJU01000017">
    <property type="protein sequence ID" value="EST53548.1"/>
    <property type="molecule type" value="Genomic_DNA"/>
</dbReference>
<dbReference type="InterPro" id="IPR030678">
    <property type="entry name" value="Peptide/Ni-bd"/>
</dbReference>
<dbReference type="RefSeq" id="WP_023558270.1">
    <property type="nucleotide sequence ID" value="NZ_KI629785.1"/>
</dbReference>
<dbReference type="PIRSF" id="PIRSF002741">
    <property type="entry name" value="MppA"/>
    <property type="match status" value="1"/>
</dbReference>
<keyword evidence="2" id="KW-0813">Transport</keyword>
<gene>
    <name evidence="7" type="ORF">T458_22470</name>
</gene>
<feature type="region of interest" description="Disordered" evidence="4">
    <location>
        <begin position="28"/>
        <end position="47"/>
    </location>
</feature>
<dbReference type="Proteomes" id="UP000017973">
    <property type="component" value="Unassembled WGS sequence"/>
</dbReference>
<dbReference type="PANTHER" id="PTHR30290">
    <property type="entry name" value="PERIPLASMIC BINDING COMPONENT OF ABC TRANSPORTER"/>
    <property type="match status" value="1"/>
</dbReference>
<dbReference type="PATRIC" id="fig|1408254.3.peg.4410"/>
<keyword evidence="8" id="KW-1185">Reference proteome</keyword>
<protein>
    <submittedName>
        <fullName evidence="7">ABC transporter substrate-binding protein</fullName>
    </submittedName>
</protein>
<dbReference type="PROSITE" id="PS51257">
    <property type="entry name" value="PROKAR_LIPOPROTEIN"/>
    <property type="match status" value="1"/>
</dbReference>
<feature type="compositionally biased region" description="Polar residues" evidence="4">
    <location>
        <begin position="29"/>
        <end position="42"/>
    </location>
</feature>
<evidence type="ECO:0000256" key="3">
    <source>
        <dbReference type="ARBA" id="ARBA00022729"/>
    </source>
</evidence>
<feature type="chain" id="PRO_5039624446" evidence="5">
    <location>
        <begin position="21"/>
        <end position="548"/>
    </location>
</feature>
<evidence type="ECO:0000256" key="1">
    <source>
        <dbReference type="ARBA" id="ARBA00005695"/>
    </source>
</evidence>
<feature type="signal peptide" evidence="5">
    <location>
        <begin position="1"/>
        <end position="20"/>
    </location>
</feature>
<keyword evidence="3 5" id="KW-0732">Signal</keyword>
<organism evidence="7 8">
    <name type="scientific">Brevibacillus panacihumi W25</name>
    <dbReference type="NCBI Taxonomy" id="1408254"/>
    <lineage>
        <taxon>Bacteria</taxon>
        <taxon>Bacillati</taxon>
        <taxon>Bacillota</taxon>
        <taxon>Bacilli</taxon>
        <taxon>Bacillales</taxon>
        <taxon>Paenibacillaceae</taxon>
        <taxon>Brevibacillus</taxon>
    </lineage>
</organism>
<dbReference type="InterPro" id="IPR000914">
    <property type="entry name" value="SBP_5_dom"/>
</dbReference>
<evidence type="ECO:0000256" key="5">
    <source>
        <dbReference type="SAM" id="SignalP"/>
    </source>
</evidence>
<comment type="caution">
    <text evidence="7">The sequence shown here is derived from an EMBL/GenBank/DDBJ whole genome shotgun (WGS) entry which is preliminary data.</text>
</comment>
<dbReference type="HOGENOM" id="CLU_017028_8_6_9"/>
<evidence type="ECO:0000256" key="4">
    <source>
        <dbReference type="SAM" id="MobiDB-lite"/>
    </source>
</evidence>
<feature type="domain" description="Solute-binding protein family 5" evidence="6">
    <location>
        <begin position="92"/>
        <end position="467"/>
    </location>
</feature>
<evidence type="ECO:0000259" key="6">
    <source>
        <dbReference type="Pfam" id="PF00496"/>
    </source>
</evidence>
<dbReference type="SUPFAM" id="SSF53850">
    <property type="entry name" value="Periplasmic binding protein-like II"/>
    <property type="match status" value="1"/>
</dbReference>
<dbReference type="GO" id="GO:0043190">
    <property type="term" value="C:ATP-binding cassette (ABC) transporter complex"/>
    <property type="evidence" value="ECO:0007669"/>
    <property type="project" value="InterPro"/>
</dbReference>
<accession>V6MDV0</accession>
<name>V6MDV0_9BACL</name>
<evidence type="ECO:0000313" key="8">
    <source>
        <dbReference type="Proteomes" id="UP000017973"/>
    </source>
</evidence>
<dbReference type="Gene3D" id="3.10.105.10">
    <property type="entry name" value="Dipeptide-binding Protein, Domain 3"/>
    <property type="match status" value="1"/>
</dbReference>